<dbReference type="EMBL" id="JABCKI010005936">
    <property type="protein sequence ID" value="KAG5636416.1"/>
    <property type="molecule type" value="Genomic_DNA"/>
</dbReference>
<dbReference type="PANTHER" id="PTHR31811">
    <property type="entry name" value="TRNA A64-2'-O-RIBOSYLPHOSPHATE TRANSFERASE"/>
    <property type="match status" value="1"/>
</dbReference>
<dbReference type="PANTHER" id="PTHR31811:SF0">
    <property type="entry name" value="TRNA A64-2'-O-RIBOSYLPHOSPHATE TRANSFERASE"/>
    <property type="match status" value="1"/>
</dbReference>
<gene>
    <name evidence="4" type="ORF">H0H81_008126</name>
</gene>
<organism evidence="4 5">
    <name type="scientific">Sphagnurus paluster</name>
    <dbReference type="NCBI Taxonomy" id="117069"/>
    <lineage>
        <taxon>Eukaryota</taxon>
        <taxon>Fungi</taxon>
        <taxon>Dikarya</taxon>
        <taxon>Basidiomycota</taxon>
        <taxon>Agaricomycotina</taxon>
        <taxon>Agaricomycetes</taxon>
        <taxon>Agaricomycetidae</taxon>
        <taxon>Agaricales</taxon>
        <taxon>Tricholomatineae</taxon>
        <taxon>Lyophyllaceae</taxon>
        <taxon>Sphagnurus</taxon>
    </lineage>
</organism>
<comment type="caution">
    <text evidence="4">The sequence shown here is derived from an EMBL/GenBank/DDBJ whole genome shotgun (WGS) entry which is preliminary data.</text>
</comment>
<evidence type="ECO:0000259" key="2">
    <source>
        <dbReference type="Pfam" id="PF04179"/>
    </source>
</evidence>
<reference evidence="4" key="1">
    <citation type="submission" date="2021-02" db="EMBL/GenBank/DDBJ databases">
        <authorList>
            <person name="Nieuwenhuis M."/>
            <person name="Van De Peppel L.J.J."/>
        </authorList>
    </citation>
    <scope>NUCLEOTIDE SEQUENCE</scope>
    <source>
        <strain evidence="4">D49</strain>
    </source>
</reference>
<evidence type="ECO:0000256" key="1">
    <source>
        <dbReference type="SAM" id="MobiDB-lite"/>
    </source>
</evidence>
<keyword evidence="5" id="KW-1185">Reference proteome</keyword>
<dbReference type="InterPro" id="IPR033449">
    <property type="entry name" value="Rit1_N"/>
</dbReference>
<dbReference type="InterPro" id="IPR033421">
    <property type="entry name" value="Rit1_DUSP-like"/>
</dbReference>
<feature type="compositionally biased region" description="Low complexity" evidence="1">
    <location>
        <begin position="291"/>
        <end position="303"/>
    </location>
</feature>
<feature type="region of interest" description="Disordered" evidence="1">
    <location>
        <begin position="280"/>
        <end position="303"/>
    </location>
</feature>
<name>A0A9P7K373_9AGAR</name>
<feature type="domain" description="Rit1 N-terminal" evidence="3">
    <location>
        <begin position="11"/>
        <end position="276"/>
    </location>
</feature>
<evidence type="ECO:0000259" key="3">
    <source>
        <dbReference type="Pfam" id="PF17184"/>
    </source>
</evidence>
<accession>A0A9P7K373</accession>
<dbReference type="Pfam" id="PF04179">
    <property type="entry name" value="Init_tRNA_PT"/>
    <property type="match status" value="1"/>
</dbReference>
<dbReference type="GO" id="GO:0043399">
    <property type="term" value="F:tRNA adenosine(64)-2'-O-ribosylphosphate transferase activity"/>
    <property type="evidence" value="ECO:0007669"/>
    <property type="project" value="InterPro"/>
</dbReference>
<evidence type="ECO:0000313" key="4">
    <source>
        <dbReference type="EMBL" id="KAG5636416.1"/>
    </source>
</evidence>
<dbReference type="GO" id="GO:0019988">
    <property type="term" value="P:charged-tRNA amino acid modification"/>
    <property type="evidence" value="ECO:0007669"/>
    <property type="project" value="InterPro"/>
</dbReference>
<feature type="domain" description="Rit1 DUSP-like" evidence="2">
    <location>
        <begin position="359"/>
        <end position="495"/>
    </location>
</feature>
<dbReference type="GO" id="GO:0005737">
    <property type="term" value="C:cytoplasm"/>
    <property type="evidence" value="ECO:0007669"/>
    <property type="project" value="TreeGrafter"/>
</dbReference>
<reference evidence="4" key="2">
    <citation type="submission" date="2021-10" db="EMBL/GenBank/DDBJ databases">
        <title>Phylogenomics reveals ancestral predisposition of the termite-cultivated fungus Termitomyces towards a domesticated lifestyle.</title>
        <authorList>
            <person name="Auxier B."/>
            <person name="Grum-Grzhimaylo A."/>
            <person name="Cardenas M.E."/>
            <person name="Lodge J.D."/>
            <person name="Laessoe T."/>
            <person name="Pedersen O."/>
            <person name="Smith M.E."/>
            <person name="Kuyper T.W."/>
            <person name="Franco-Molano E.A."/>
            <person name="Baroni T.J."/>
            <person name="Aanen D.K."/>
        </authorList>
    </citation>
    <scope>NUCLEOTIDE SEQUENCE</scope>
    <source>
        <strain evidence="4">D49</strain>
    </source>
</reference>
<dbReference type="PIRSF" id="PIRSF007747">
    <property type="entry name" value="Ribosyl_Ptfrase"/>
    <property type="match status" value="1"/>
</dbReference>
<dbReference type="OrthoDB" id="45256at2759"/>
<dbReference type="Pfam" id="PF17184">
    <property type="entry name" value="Rit1_C"/>
    <property type="match status" value="1"/>
</dbReference>
<sequence>MDGSSSVLQALRRESLDIYNRLHSIADDAQFVAQVHASYPTTPLVPNLRCGAWYADPAIASTVPAYFKSTDGHFNNWSFNLRRPNLQLLPLIAEYGSVILVDSTRAGKRIPDALSKTAPIWCAAVSRAIARRFPSSAKDAWDTALYTPPGAVSAQEHHQITQRIDAWAEALFKSSFDLPDLAAPLRPFWITPATTTFPALPDLKTSPPPFLPVLCLSASRQSDDARRPSGFAYIQGSGDDHELWSMGLTHTHYWRHTSALLAASRQELPQLIQELVASDTGATPLNPDAKPVPTSTGSSSCPTTIKKTGGRMKLCTFFELHAHEVDRDRDSDAYVLLPSPTSMTHTVHKHTLTLPLAPKSKTHLAQTLLPRALAFIGAHLAQGRNVCVVCGDVGIEDAVPDEGVAVLLAALVVFFDWEGMLVGLEQKGEPRKQETDNADEGERLGGVEEAEAVESFVVQIPGTDKARIRTRLEWIIACRAGVNPARATLKRVNEFFMSGGRA</sequence>
<evidence type="ECO:0008006" key="6">
    <source>
        <dbReference type="Google" id="ProtNLM"/>
    </source>
</evidence>
<evidence type="ECO:0000313" key="5">
    <source>
        <dbReference type="Proteomes" id="UP000717328"/>
    </source>
</evidence>
<proteinExistence type="predicted"/>
<dbReference type="Proteomes" id="UP000717328">
    <property type="component" value="Unassembled WGS sequence"/>
</dbReference>
<dbReference type="InterPro" id="IPR007306">
    <property type="entry name" value="Rit1"/>
</dbReference>
<dbReference type="AlphaFoldDB" id="A0A9P7K373"/>
<protein>
    <recommendedName>
        <fullName evidence="6">Initiator tRNA phosphoribosyl transferase</fullName>
    </recommendedName>
</protein>